<dbReference type="EMBL" id="JABBWE010000037">
    <property type="protein sequence ID" value="KAG1792340.1"/>
    <property type="molecule type" value="Genomic_DNA"/>
</dbReference>
<protein>
    <submittedName>
        <fullName evidence="1">Uncharacterized protein</fullName>
    </submittedName>
</protein>
<dbReference type="Gene3D" id="3.40.50.12780">
    <property type="entry name" value="N-terminal domain of ligase-like"/>
    <property type="match status" value="1"/>
</dbReference>
<dbReference type="InterPro" id="IPR042099">
    <property type="entry name" value="ANL_N_sf"/>
</dbReference>
<dbReference type="OrthoDB" id="2686687at2759"/>
<dbReference type="GeneID" id="64594051"/>
<keyword evidence="2" id="KW-1185">Reference proteome</keyword>
<dbReference type="Proteomes" id="UP000719766">
    <property type="component" value="Unassembled WGS sequence"/>
</dbReference>
<accession>A0A9P7AMC6</accession>
<reference evidence="1" key="1">
    <citation type="journal article" date="2020" name="New Phytol.">
        <title>Comparative genomics reveals dynamic genome evolution in host specialist ectomycorrhizal fungi.</title>
        <authorList>
            <person name="Lofgren L.A."/>
            <person name="Nguyen N.H."/>
            <person name="Vilgalys R."/>
            <person name="Ruytinx J."/>
            <person name="Liao H.L."/>
            <person name="Branco S."/>
            <person name="Kuo A."/>
            <person name="LaButti K."/>
            <person name="Lipzen A."/>
            <person name="Andreopoulos W."/>
            <person name="Pangilinan J."/>
            <person name="Riley R."/>
            <person name="Hundley H."/>
            <person name="Na H."/>
            <person name="Barry K."/>
            <person name="Grigoriev I.V."/>
            <person name="Stajich J.E."/>
            <person name="Kennedy P.G."/>
        </authorList>
    </citation>
    <scope>NUCLEOTIDE SEQUENCE</scope>
    <source>
        <strain evidence="1">S12</strain>
    </source>
</reference>
<name>A0A9P7AMC6_9AGAM</name>
<dbReference type="SUPFAM" id="SSF56801">
    <property type="entry name" value="Acetyl-CoA synthetase-like"/>
    <property type="match status" value="1"/>
</dbReference>
<dbReference type="RefSeq" id="XP_041158977.1">
    <property type="nucleotide sequence ID" value="XM_041300287.1"/>
</dbReference>
<sequence>MAPVATPTTDFITAPNTVYDIIAQAIDRAFSQDIRNLTRTILECKPRGSVIVVNLTEHEDDMATVWPMLSAQQAYKESNVTHINHLSVSSGLRKSVLFLVSTREFIANPADGATPRSDVESGKLQIRGPIVLVSYYNNVEATSSSFVEGAWYHSTMLASSKIASCALAVASGHHHHSWCLYVIPVLETNVQTVEGITHSFLAAAPHRAPGQETEGFDHHYLLADFRPRRSRCLQKLFATHRALRDIYGKALAEIYVGVFDLAKRGVSASYRFFEFSRASIDVNKLKREGEAHFDLPEISTMQIIKHPFVSNLASYVNALPSKDSQTEEQDNETVPREDVLGWRRGHRDGGDLEFQPCLVRDGTFKFLKLVILTSSSQPILISIMNASVPSHPLAHNMLSEHINTWTRKAEGKDRLTQEPHWKSSPSAVKIQQFLQEQAVYDIMVPLGPQKYPKSSSLFQPLMPVEHPTVSVDNCKLQECSPGEPQGSFMGVITKSSDAIAMPAIAATEMIIVHPIAFTDALRESFWYGDVADASTDHMHLTPYNQANYDIIVKRCYEWDLVGYACDKI</sequence>
<organism evidence="1 2">
    <name type="scientific">Suillus plorans</name>
    <dbReference type="NCBI Taxonomy" id="116603"/>
    <lineage>
        <taxon>Eukaryota</taxon>
        <taxon>Fungi</taxon>
        <taxon>Dikarya</taxon>
        <taxon>Basidiomycota</taxon>
        <taxon>Agaricomycotina</taxon>
        <taxon>Agaricomycetes</taxon>
        <taxon>Agaricomycetidae</taxon>
        <taxon>Boletales</taxon>
        <taxon>Suillineae</taxon>
        <taxon>Suillaceae</taxon>
        <taxon>Suillus</taxon>
    </lineage>
</organism>
<dbReference type="AlphaFoldDB" id="A0A9P7AMC6"/>
<gene>
    <name evidence="1" type="ORF">HD556DRAFT_1309407</name>
</gene>
<comment type="caution">
    <text evidence="1">The sequence shown here is derived from an EMBL/GenBank/DDBJ whole genome shotgun (WGS) entry which is preliminary data.</text>
</comment>
<proteinExistence type="predicted"/>
<evidence type="ECO:0000313" key="2">
    <source>
        <dbReference type="Proteomes" id="UP000719766"/>
    </source>
</evidence>
<evidence type="ECO:0000313" key="1">
    <source>
        <dbReference type="EMBL" id="KAG1792340.1"/>
    </source>
</evidence>